<keyword evidence="11" id="KW-0614">Plasmid</keyword>
<feature type="transmembrane region" description="Helical" evidence="9">
    <location>
        <begin position="20"/>
        <end position="43"/>
    </location>
</feature>
<evidence type="ECO:0000256" key="5">
    <source>
        <dbReference type="ARBA" id="ARBA00022692"/>
    </source>
</evidence>
<feature type="transmembrane region" description="Helical" evidence="9">
    <location>
        <begin position="55"/>
        <end position="76"/>
    </location>
</feature>
<feature type="domain" description="ABC transmembrane type-1" evidence="10">
    <location>
        <begin position="15"/>
        <end position="208"/>
    </location>
</feature>
<proteinExistence type="inferred from homology"/>
<evidence type="ECO:0000256" key="2">
    <source>
        <dbReference type="ARBA" id="ARBA00010072"/>
    </source>
</evidence>
<keyword evidence="3 9" id="KW-0813">Transport</keyword>
<dbReference type="Gene3D" id="1.10.3720.10">
    <property type="entry name" value="MetI-like"/>
    <property type="match status" value="1"/>
</dbReference>
<dbReference type="RefSeq" id="WP_201082070.1">
    <property type="nucleotide sequence ID" value="NZ_CP067421.1"/>
</dbReference>
<dbReference type="SUPFAM" id="SSF161098">
    <property type="entry name" value="MetI-like"/>
    <property type="match status" value="1"/>
</dbReference>
<gene>
    <name evidence="11" type="ORF">IGS68_30835</name>
</gene>
<keyword evidence="12" id="KW-1185">Reference proteome</keyword>
<evidence type="ECO:0000256" key="7">
    <source>
        <dbReference type="ARBA" id="ARBA00022989"/>
    </source>
</evidence>
<keyword evidence="8 9" id="KW-0472">Membrane</keyword>
<name>A0ABX7BFC1_9PROT</name>
<comment type="subcellular location">
    <subcellularLocation>
        <location evidence="1">Cell inner membrane</location>
        <topology evidence="1">Multi-pass membrane protein</topology>
    </subcellularLocation>
    <subcellularLocation>
        <location evidence="9">Cell membrane</location>
        <topology evidence="9">Multi-pass membrane protein</topology>
    </subcellularLocation>
</comment>
<dbReference type="PANTHER" id="PTHR30614:SF0">
    <property type="entry name" value="L-CYSTINE TRANSPORT SYSTEM PERMEASE PROTEIN TCYL"/>
    <property type="match status" value="1"/>
</dbReference>
<evidence type="ECO:0000313" key="12">
    <source>
        <dbReference type="Proteomes" id="UP000595197"/>
    </source>
</evidence>
<reference evidence="11" key="1">
    <citation type="submission" date="2021-02" db="EMBL/GenBank/DDBJ databases">
        <title>Skermanella TT6 skin isolate.</title>
        <authorList>
            <person name="Lee K."/>
            <person name="Ganzorig M."/>
        </authorList>
    </citation>
    <scope>NUCLEOTIDE SEQUENCE</scope>
    <source>
        <strain evidence="11">TT6</strain>
    </source>
</reference>
<dbReference type="PANTHER" id="PTHR30614">
    <property type="entry name" value="MEMBRANE COMPONENT OF AMINO ACID ABC TRANSPORTER"/>
    <property type="match status" value="1"/>
</dbReference>
<feature type="transmembrane region" description="Helical" evidence="9">
    <location>
        <begin position="88"/>
        <end position="108"/>
    </location>
</feature>
<keyword evidence="5 9" id="KW-0812">Transmembrane</keyword>
<keyword evidence="4" id="KW-1003">Cell membrane</keyword>
<dbReference type="CDD" id="cd06261">
    <property type="entry name" value="TM_PBP2"/>
    <property type="match status" value="1"/>
</dbReference>
<evidence type="ECO:0000259" key="10">
    <source>
        <dbReference type="PROSITE" id="PS50928"/>
    </source>
</evidence>
<dbReference type="EMBL" id="CP067421">
    <property type="protein sequence ID" value="QQP92839.1"/>
    <property type="molecule type" value="Genomic_DNA"/>
</dbReference>
<keyword evidence="6" id="KW-0029">Amino-acid transport</keyword>
<dbReference type="NCBIfam" id="TIGR01726">
    <property type="entry name" value="HEQRo_perm_3TM"/>
    <property type="match status" value="1"/>
</dbReference>
<sequence>MDFDLGIVLRNGQPLLEGFRLTLLITLVALAIGIAGGAVVCAGRLSRRSWIRRIAGAYVTFFRTTPEMILIFWGYYCLPRILGGELSSFWTGSLALGLVTAAYAGEIFRAGVEAVPKGQFEAAEALGLPRLVRWRSVILPQALRQVIGPLMNYFTELVKNTTLLSAIGTGELALQASLLGGQTFRYLEFLTAIAVGYFIIIFPITMLSRRFEVRPGTPTAARPRRLGAATMRSLVAR</sequence>
<accession>A0ABX7BFC1</accession>
<dbReference type="Pfam" id="PF00528">
    <property type="entry name" value="BPD_transp_1"/>
    <property type="match status" value="1"/>
</dbReference>
<dbReference type="InterPro" id="IPR000515">
    <property type="entry name" value="MetI-like"/>
</dbReference>
<evidence type="ECO:0000256" key="8">
    <source>
        <dbReference type="ARBA" id="ARBA00023136"/>
    </source>
</evidence>
<evidence type="ECO:0000256" key="3">
    <source>
        <dbReference type="ARBA" id="ARBA00022448"/>
    </source>
</evidence>
<evidence type="ECO:0000256" key="4">
    <source>
        <dbReference type="ARBA" id="ARBA00022475"/>
    </source>
</evidence>
<keyword evidence="7 9" id="KW-1133">Transmembrane helix</keyword>
<evidence type="ECO:0000256" key="6">
    <source>
        <dbReference type="ARBA" id="ARBA00022970"/>
    </source>
</evidence>
<geneLocation type="plasmid" evidence="11 12">
    <name>pTT6-1</name>
</geneLocation>
<protein>
    <submittedName>
        <fullName evidence="11">Amino acid ABC transporter permease</fullName>
    </submittedName>
</protein>
<organism evidence="11 12">
    <name type="scientific">Skermanella cutis</name>
    <dbReference type="NCBI Taxonomy" id="2775420"/>
    <lineage>
        <taxon>Bacteria</taxon>
        <taxon>Pseudomonadati</taxon>
        <taxon>Pseudomonadota</taxon>
        <taxon>Alphaproteobacteria</taxon>
        <taxon>Rhodospirillales</taxon>
        <taxon>Azospirillaceae</taxon>
        <taxon>Skermanella</taxon>
    </lineage>
</organism>
<dbReference type="InterPro" id="IPR035906">
    <property type="entry name" value="MetI-like_sf"/>
</dbReference>
<comment type="similarity">
    <text evidence="2">Belongs to the binding-protein-dependent transport system permease family. HisMQ subfamily.</text>
</comment>
<dbReference type="PROSITE" id="PS50928">
    <property type="entry name" value="ABC_TM1"/>
    <property type="match status" value="1"/>
</dbReference>
<feature type="transmembrane region" description="Helical" evidence="9">
    <location>
        <begin position="186"/>
        <end position="206"/>
    </location>
</feature>
<dbReference type="Proteomes" id="UP000595197">
    <property type="component" value="Plasmid pTT6-1"/>
</dbReference>
<evidence type="ECO:0000313" key="11">
    <source>
        <dbReference type="EMBL" id="QQP92839.1"/>
    </source>
</evidence>
<evidence type="ECO:0000256" key="1">
    <source>
        <dbReference type="ARBA" id="ARBA00004429"/>
    </source>
</evidence>
<dbReference type="InterPro" id="IPR010065">
    <property type="entry name" value="AA_ABC_transptr_permease_3TM"/>
</dbReference>
<dbReference type="InterPro" id="IPR043429">
    <property type="entry name" value="ArtM/GltK/GlnP/TcyL/YhdX-like"/>
</dbReference>
<evidence type="ECO:0000256" key="9">
    <source>
        <dbReference type="RuleBase" id="RU363032"/>
    </source>
</evidence>